<accession>A0A5K7YGR3</accession>
<feature type="region of interest" description="Disordered" evidence="1">
    <location>
        <begin position="42"/>
        <end position="86"/>
    </location>
</feature>
<protein>
    <submittedName>
        <fullName evidence="2">Uncharacterized protein</fullName>
    </submittedName>
</protein>
<proteinExistence type="predicted"/>
<sequence>MTLSDKEWDQRILCSDGNCIGIIGADGRCKTCGLAYDGELPLPVTDSGKTDDAVDELSDDGQPAEEARQTDDDPAIGSETSDDPWENRRLCIDESCIGVVGPDGRCNECGKPYPG</sequence>
<evidence type="ECO:0000313" key="3">
    <source>
        <dbReference type="Proteomes" id="UP000427906"/>
    </source>
</evidence>
<dbReference type="KEGG" id="dalk:DSCA_22260"/>
<dbReference type="Proteomes" id="UP000427906">
    <property type="component" value="Chromosome"/>
</dbReference>
<dbReference type="EMBL" id="AP021874">
    <property type="protein sequence ID" value="BBO68296.1"/>
    <property type="molecule type" value="Genomic_DNA"/>
</dbReference>
<feature type="compositionally biased region" description="Acidic residues" evidence="1">
    <location>
        <begin position="53"/>
        <end position="63"/>
    </location>
</feature>
<keyword evidence="3" id="KW-1185">Reference proteome</keyword>
<dbReference type="AlphaFoldDB" id="A0A5K7YGR3"/>
<evidence type="ECO:0000313" key="2">
    <source>
        <dbReference type="EMBL" id="BBO68296.1"/>
    </source>
</evidence>
<reference evidence="2 3" key="1">
    <citation type="submission" date="2019-11" db="EMBL/GenBank/DDBJ databases">
        <title>Comparative genomics of hydrocarbon-degrading Desulfosarcina strains.</title>
        <authorList>
            <person name="Watanabe M."/>
            <person name="Kojima H."/>
            <person name="Fukui M."/>
        </authorList>
    </citation>
    <scope>NUCLEOTIDE SEQUENCE [LARGE SCALE GENOMIC DNA]</scope>
    <source>
        <strain evidence="2 3">PL12</strain>
    </source>
</reference>
<name>A0A5K7YGR3_9BACT</name>
<gene>
    <name evidence="2" type="ORF">DSCA_22260</name>
</gene>
<evidence type="ECO:0000256" key="1">
    <source>
        <dbReference type="SAM" id="MobiDB-lite"/>
    </source>
</evidence>
<organism evidence="2 3">
    <name type="scientific">Desulfosarcina alkanivorans</name>
    <dbReference type="NCBI Taxonomy" id="571177"/>
    <lineage>
        <taxon>Bacteria</taxon>
        <taxon>Pseudomonadati</taxon>
        <taxon>Thermodesulfobacteriota</taxon>
        <taxon>Desulfobacteria</taxon>
        <taxon>Desulfobacterales</taxon>
        <taxon>Desulfosarcinaceae</taxon>
        <taxon>Desulfosarcina</taxon>
    </lineage>
</organism>